<sequence length="125" mass="14683">MRHILYGVVIDTLFRYFDATHPFTHSEERFTIRVGRTHSVNYDLIVVEPHHFGSFRHERPPTIGFFGHLTTETDFHFSGVWSMDTKVHTVVGTDTRILRSGNIVFIGYTAFRERLLRCSNHRKAY</sequence>
<name>A0A645GM50_9ZZZZ</name>
<proteinExistence type="predicted"/>
<dbReference type="AlphaFoldDB" id="A0A645GM50"/>
<evidence type="ECO:0000313" key="1">
    <source>
        <dbReference type="EMBL" id="MPN26949.1"/>
    </source>
</evidence>
<comment type="caution">
    <text evidence="1">The sequence shown here is derived from an EMBL/GenBank/DDBJ whole genome shotgun (WGS) entry which is preliminary data.</text>
</comment>
<accession>A0A645GM50</accession>
<gene>
    <name evidence="1" type="ORF">SDC9_174375</name>
</gene>
<reference evidence="1" key="1">
    <citation type="submission" date="2019-08" db="EMBL/GenBank/DDBJ databases">
        <authorList>
            <person name="Kucharzyk K."/>
            <person name="Murdoch R.W."/>
            <person name="Higgins S."/>
            <person name="Loffler F."/>
        </authorList>
    </citation>
    <scope>NUCLEOTIDE SEQUENCE</scope>
</reference>
<organism evidence="1">
    <name type="scientific">bioreactor metagenome</name>
    <dbReference type="NCBI Taxonomy" id="1076179"/>
    <lineage>
        <taxon>unclassified sequences</taxon>
        <taxon>metagenomes</taxon>
        <taxon>ecological metagenomes</taxon>
    </lineage>
</organism>
<dbReference type="EMBL" id="VSSQ01076665">
    <property type="protein sequence ID" value="MPN26949.1"/>
    <property type="molecule type" value="Genomic_DNA"/>
</dbReference>
<protein>
    <submittedName>
        <fullName evidence="1">Uncharacterized protein</fullName>
    </submittedName>
</protein>